<protein>
    <submittedName>
        <fullName evidence="3">Aa3 type cytochrome c oxidase subunit IV</fullName>
    </submittedName>
</protein>
<reference evidence="3 4" key="1">
    <citation type="submission" date="2018-05" db="EMBL/GenBank/DDBJ databases">
        <title>Genomic Encyclopedia of Type Strains, Phase IV (KMG-IV): sequencing the most valuable type-strain genomes for metagenomic binning, comparative biology and taxonomic classification.</title>
        <authorList>
            <person name="Goeker M."/>
        </authorList>
    </citation>
    <scope>NUCLEOTIDE SEQUENCE [LARGE SCALE GENOMIC DNA]</scope>
    <source>
        <strain evidence="3 4">DSM 6462</strain>
    </source>
</reference>
<dbReference type="InterPro" id="IPR012422">
    <property type="entry name" value="Cyt_c_oxidase_su4_bac-aa3"/>
</dbReference>
<evidence type="ECO:0000259" key="2">
    <source>
        <dbReference type="Pfam" id="PF07835"/>
    </source>
</evidence>
<dbReference type="InterPro" id="IPR036596">
    <property type="entry name" value="Cyt-C_aa3_sf"/>
</dbReference>
<dbReference type="OrthoDB" id="9812071at2"/>
<dbReference type="RefSeq" id="WP_110374581.1">
    <property type="nucleotide sequence ID" value="NZ_CAKNFM010000006.1"/>
</dbReference>
<dbReference type="EMBL" id="QJJK01000004">
    <property type="protein sequence ID" value="PXW60251.1"/>
    <property type="molecule type" value="Genomic_DNA"/>
</dbReference>
<keyword evidence="1" id="KW-0472">Membrane</keyword>
<sequence length="51" mass="5469">MAQAAEAKAHHAPPAMDYGEHERTYQGFIVGAKWGGIAVCAILVLMAIFLL</sequence>
<dbReference type="SUPFAM" id="SSF81469">
    <property type="entry name" value="Bacterial aa3 type cytochrome c oxidase subunit IV"/>
    <property type="match status" value="1"/>
</dbReference>
<gene>
    <name evidence="3" type="ORF">C7450_104303</name>
</gene>
<name>A0A2V3U967_9HYPH</name>
<feature type="domain" description="Cytochrome c oxidase subunit IV bacterial aa3 type" evidence="2">
    <location>
        <begin position="15"/>
        <end position="50"/>
    </location>
</feature>
<accession>A0A2V3U967</accession>
<feature type="transmembrane region" description="Helical" evidence="1">
    <location>
        <begin position="28"/>
        <end position="50"/>
    </location>
</feature>
<evidence type="ECO:0000313" key="3">
    <source>
        <dbReference type="EMBL" id="PXW60251.1"/>
    </source>
</evidence>
<dbReference type="Pfam" id="PF07835">
    <property type="entry name" value="COX4_pro_2"/>
    <property type="match status" value="1"/>
</dbReference>
<comment type="caution">
    <text evidence="3">The sequence shown here is derived from an EMBL/GenBank/DDBJ whole genome shotgun (WGS) entry which is preliminary data.</text>
</comment>
<dbReference type="Proteomes" id="UP000248021">
    <property type="component" value="Unassembled WGS sequence"/>
</dbReference>
<keyword evidence="4" id="KW-1185">Reference proteome</keyword>
<organism evidence="3 4">
    <name type="scientific">Chelatococcus asaccharovorans</name>
    <dbReference type="NCBI Taxonomy" id="28210"/>
    <lineage>
        <taxon>Bacteria</taxon>
        <taxon>Pseudomonadati</taxon>
        <taxon>Pseudomonadota</taxon>
        <taxon>Alphaproteobacteria</taxon>
        <taxon>Hyphomicrobiales</taxon>
        <taxon>Chelatococcaceae</taxon>
        <taxon>Chelatococcus</taxon>
    </lineage>
</organism>
<dbReference type="AlphaFoldDB" id="A0A2V3U967"/>
<evidence type="ECO:0000256" key="1">
    <source>
        <dbReference type="SAM" id="Phobius"/>
    </source>
</evidence>
<dbReference type="Gene3D" id="1.20.5.160">
    <property type="entry name" value="Bacterial aa3 type cytochrome c oxidase subunit IV"/>
    <property type="match status" value="1"/>
</dbReference>
<evidence type="ECO:0000313" key="4">
    <source>
        <dbReference type="Proteomes" id="UP000248021"/>
    </source>
</evidence>
<proteinExistence type="predicted"/>
<keyword evidence="1" id="KW-1133">Transmembrane helix</keyword>
<keyword evidence="1" id="KW-0812">Transmembrane</keyword>